<protein>
    <submittedName>
        <fullName evidence="1">Uncharacterized protein</fullName>
    </submittedName>
</protein>
<reference evidence="1" key="1">
    <citation type="journal article" date="2017" name="Nature">
        <title>The sunflower genome provides insights into oil metabolism, flowering and Asterid evolution.</title>
        <authorList>
            <person name="Badouin H."/>
            <person name="Gouzy J."/>
            <person name="Grassa C.J."/>
            <person name="Murat F."/>
            <person name="Staton S.E."/>
            <person name="Cottret L."/>
            <person name="Lelandais-Briere C."/>
            <person name="Owens G.L."/>
            <person name="Carrere S."/>
            <person name="Mayjonade B."/>
            <person name="Legrand L."/>
            <person name="Gill N."/>
            <person name="Kane N.C."/>
            <person name="Bowers J.E."/>
            <person name="Hubner S."/>
            <person name="Bellec A."/>
            <person name="Berard A."/>
            <person name="Berges H."/>
            <person name="Blanchet N."/>
            <person name="Boniface M.C."/>
            <person name="Brunel D."/>
            <person name="Catrice O."/>
            <person name="Chaidir N."/>
            <person name="Claudel C."/>
            <person name="Donnadieu C."/>
            <person name="Faraut T."/>
            <person name="Fievet G."/>
            <person name="Helmstetter N."/>
            <person name="King M."/>
            <person name="Knapp S.J."/>
            <person name="Lai Z."/>
            <person name="Le Paslier M.C."/>
            <person name="Lippi Y."/>
            <person name="Lorenzon L."/>
            <person name="Mandel J.R."/>
            <person name="Marage G."/>
            <person name="Marchand G."/>
            <person name="Marquand E."/>
            <person name="Bret-Mestries E."/>
            <person name="Morien E."/>
            <person name="Nambeesan S."/>
            <person name="Nguyen T."/>
            <person name="Pegot-Espagnet P."/>
            <person name="Pouilly N."/>
            <person name="Raftis F."/>
            <person name="Sallet E."/>
            <person name="Schiex T."/>
            <person name="Thomas J."/>
            <person name="Vandecasteele C."/>
            <person name="Vares D."/>
            <person name="Vear F."/>
            <person name="Vautrin S."/>
            <person name="Crespi M."/>
            <person name="Mangin B."/>
            <person name="Burke J.M."/>
            <person name="Salse J."/>
            <person name="Munos S."/>
            <person name="Vincourt P."/>
            <person name="Rieseberg L.H."/>
            <person name="Langlade N.B."/>
        </authorList>
    </citation>
    <scope>NUCLEOTIDE SEQUENCE</scope>
    <source>
        <tissue evidence="1">Leaves</tissue>
    </source>
</reference>
<comment type="caution">
    <text evidence="1">The sequence shown here is derived from an EMBL/GenBank/DDBJ whole genome shotgun (WGS) entry which is preliminary data.</text>
</comment>
<dbReference type="AlphaFoldDB" id="A0A9K3GZ37"/>
<keyword evidence="2" id="KW-1185">Reference proteome</keyword>
<dbReference type="Gramene" id="mRNA:HanXRQr2_Chr16g0761031">
    <property type="protein sequence ID" value="CDS:HanXRQr2_Chr16g0761031.1"/>
    <property type="gene ID" value="HanXRQr2_Chr16g0761031"/>
</dbReference>
<accession>A0A9K3GZ37</accession>
<sequence length="61" mass="6990">MHSPHKGCHLNLQIPALMDSPHLLMHSPHKGRHLNLQNAAHYCVTAMENPSFRVQSRWALE</sequence>
<evidence type="ECO:0000313" key="2">
    <source>
        <dbReference type="Proteomes" id="UP000215914"/>
    </source>
</evidence>
<evidence type="ECO:0000313" key="1">
    <source>
        <dbReference type="EMBL" id="KAF5761095.1"/>
    </source>
</evidence>
<dbReference type="EMBL" id="MNCJ02000331">
    <property type="protein sequence ID" value="KAF5761095.1"/>
    <property type="molecule type" value="Genomic_DNA"/>
</dbReference>
<name>A0A9K3GZ37_HELAN</name>
<organism evidence="1 2">
    <name type="scientific">Helianthus annuus</name>
    <name type="common">Common sunflower</name>
    <dbReference type="NCBI Taxonomy" id="4232"/>
    <lineage>
        <taxon>Eukaryota</taxon>
        <taxon>Viridiplantae</taxon>
        <taxon>Streptophyta</taxon>
        <taxon>Embryophyta</taxon>
        <taxon>Tracheophyta</taxon>
        <taxon>Spermatophyta</taxon>
        <taxon>Magnoliopsida</taxon>
        <taxon>eudicotyledons</taxon>
        <taxon>Gunneridae</taxon>
        <taxon>Pentapetalae</taxon>
        <taxon>asterids</taxon>
        <taxon>campanulids</taxon>
        <taxon>Asterales</taxon>
        <taxon>Asteraceae</taxon>
        <taxon>Asteroideae</taxon>
        <taxon>Heliantheae alliance</taxon>
        <taxon>Heliantheae</taxon>
        <taxon>Helianthus</taxon>
    </lineage>
</organism>
<proteinExistence type="predicted"/>
<dbReference type="Proteomes" id="UP000215914">
    <property type="component" value="Unassembled WGS sequence"/>
</dbReference>
<reference evidence="1" key="2">
    <citation type="submission" date="2020-06" db="EMBL/GenBank/DDBJ databases">
        <title>Helianthus annuus Genome sequencing and assembly Release 2.</title>
        <authorList>
            <person name="Gouzy J."/>
            <person name="Langlade N."/>
            <person name="Munos S."/>
        </authorList>
    </citation>
    <scope>NUCLEOTIDE SEQUENCE</scope>
    <source>
        <tissue evidence="1">Leaves</tissue>
    </source>
</reference>
<gene>
    <name evidence="1" type="ORF">HanXRQr2_Chr16g0761031</name>
</gene>